<dbReference type="EMBL" id="KN121052">
    <property type="protein sequence ID" value="KFO37190.1"/>
    <property type="molecule type" value="Genomic_DNA"/>
</dbReference>
<dbReference type="Proteomes" id="UP000028990">
    <property type="component" value="Unassembled WGS sequence"/>
</dbReference>
<organism evidence="1 2">
    <name type="scientific">Fukomys damarensis</name>
    <name type="common">Damaraland mole rat</name>
    <name type="synonym">Cryptomys damarensis</name>
    <dbReference type="NCBI Taxonomy" id="885580"/>
    <lineage>
        <taxon>Eukaryota</taxon>
        <taxon>Metazoa</taxon>
        <taxon>Chordata</taxon>
        <taxon>Craniata</taxon>
        <taxon>Vertebrata</taxon>
        <taxon>Euteleostomi</taxon>
        <taxon>Mammalia</taxon>
        <taxon>Eutheria</taxon>
        <taxon>Euarchontoglires</taxon>
        <taxon>Glires</taxon>
        <taxon>Rodentia</taxon>
        <taxon>Hystricomorpha</taxon>
        <taxon>Bathyergidae</taxon>
        <taxon>Fukomys</taxon>
    </lineage>
</organism>
<name>A0A091E3T8_FUKDA</name>
<gene>
    <name evidence="1" type="ORF">H920_01397</name>
</gene>
<proteinExistence type="predicted"/>
<keyword evidence="2" id="KW-1185">Reference proteome</keyword>
<dbReference type="AlphaFoldDB" id="A0A091E3T8"/>
<accession>A0A091E3T8</accession>
<evidence type="ECO:0000313" key="1">
    <source>
        <dbReference type="EMBL" id="KFO37190.1"/>
    </source>
</evidence>
<evidence type="ECO:0000313" key="2">
    <source>
        <dbReference type="Proteomes" id="UP000028990"/>
    </source>
</evidence>
<reference evidence="1 2" key="1">
    <citation type="submission" date="2013-11" db="EMBL/GenBank/DDBJ databases">
        <title>The Damaraland mole rat (Fukomys damarensis) genome and evolution of African mole rats.</title>
        <authorList>
            <person name="Gladyshev V.N."/>
            <person name="Fang X."/>
        </authorList>
    </citation>
    <scope>NUCLEOTIDE SEQUENCE [LARGE SCALE GENOMIC DNA]</scope>
    <source>
        <tissue evidence="1">Liver</tissue>
    </source>
</reference>
<protein>
    <submittedName>
        <fullName evidence="1">Uncharacterized protein</fullName>
    </submittedName>
</protein>
<sequence length="125" mass="12926">MSQEASRMSTWKVTPGIEGSHACFDWLLVGSSGKETGPPAGVAAAPGAGPPVLPLQKKLPMLALARALVNKLDSEVHIHTAASGLGFIHAHNGHLVIIPEDAELKQVSSGTEAMVQTVSAVELSD</sequence>